<dbReference type="PANTHER" id="PTHR35936:SF17">
    <property type="entry name" value="ARGININE-BINDING EXTRACELLULAR PROTEIN ARTP"/>
    <property type="match status" value="1"/>
</dbReference>
<gene>
    <name evidence="8" type="ORF">GCM10023082_41380</name>
</gene>
<proteinExistence type="inferred from homology"/>
<dbReference type="PROSITE" id="PS01039">
    <property type="entry name" value="SBP_BACTERIAL_3"/>
    <property type="match status" value="1"/>
</dbReference>
<organism evidence="8 9">
    <name type="scientific">Streptomyces tremellae</name>
    <dbReference type="NCBI Taxonomy" id="1124239"/>
    <lineage>
        <taxon>Bacteria</taxon>
        <taxon>Bacillati</taxon>
        <taxon>Actinomycetota</taxon>
        <taxon>Actinomycetes</taxon>
        <taxon>Kitasatosporales</taxon>
        <taxon>Streptomycetaceae</taxon>
        <taxon>Streptomyces</taxon>
    </lineage>
</organism>
<dbReference type="PANTHER" id="PTHR35936">
    <property type="entry name" value="MEMBRANE-BOUND LYTIC MUREIN TRANSGLYCOSYLASE F"/>
    <property type="match status" value="1"/>
</dbReference>
<evidence type="ECO:0000313" key="8">
    <source>
        <dbReference type="EMBL" id="GAA3740048.1"/>
    </source>
</evidence>
<evidence type="ECO:0000313" key="9">
    <source>
        <dbReference type="Proteomes" id="UP001499884"/>
    </source>
</evidence>
<comment type="similarity">
    <text evidence="2 4">Belongs to the bacterial solute-binding protein 3 family.</text>
</comment>
<evidence type="ECO:0000256" key="2">
    <source>
        <dbReference type="ARBA" id="ARBA00010333"/>
    </source>
</evidence>
<dbReference type="SMART" id="SM00062">
    <property type="entry name" value="PBPb"/>
    <property type="match status" value="1"/>
</dbReference>
<dbReference type="EMBL" id="BAABEP010000030">
    <property type="protein sequence ID" value="GAA3740048.1"/>
    <property type="molecule type" value="Genomic_DNA"/>
</dbReference>
<keyword evidence="9" id="KW-1185">Reference proteome</keyword>
<accession>A0ABP7FHI2</accession>
<feature type="chain" id="PRO_5045902819" evidence="6">
    <location>
        <begin position="33"/>
        <end position="301"/>
    </location>
</feature>
<feature type="domain" description="Solute-binding protein family 3/N-terminal" evidence="7">
    <location>
        <begin position="48"/>
        <end position="276"/>
    </location>
</feature>
<evidence type="ECO:0000256" key="1">
    <source>
        <dbReference type="ARBA" id="ARBA00004196"/>
    </source>
</evidence>
<comment type="subcellular location">
    <subcellularLocation>
        <location evidence="1">Cell envelope</location>
    </subcellularLocation>
</comment>
<evidence type="ECO:0000256" key="3">
    <source>
        <dbReference type="ARBA" id="ARBA00022729"/>
    </source>
</evidence>
<evidence type="ECO:0000256" key="4">
    <source>
        <dbReference type="RuleBase" id="RU003744"/>
    </source>
</evidence>
<sequence length="301" mass="31417">MRLLKTRMAAPCLTVTMAIVLTACGGSGTTTAGSADVSPPDGLISSGTLTFGTAATFPPFESKSSSGGLEGFDIDMIESLASSMGLKTRALDTDFDGLIPALSGHRTDVVNSAMYITGKRAEQVDFVPYLVIGEALLTRRGNPQRIGDVPEGLSGKKVAVTRGAIGETYMEGYNEELKKKGLPPMAIMTLPSNQDAMLAVKSGRADAFDTSTPGAAVTLAKSKDYSVAATFKNETKIGIAVRKGDTEMAKAIRKALNLFVRSGEYATLLKKYRLPDDSSYFGGKPSGSPSQSASASASEGS</sequence>
<dbReference type="Pfam" id="PF00497">
    <property type="entry name" value="SBP_bac_3"/>
    <property type="match status" value="1"/>
</dbReference>
<feature type="region of interest" description="Disordered" evidence="5">
    <location>
        <begin position="280"/>
        <end position="301"/>
    </location>
</feature>
<evidence type="ECO:0000259" key="7">
    <source>
        <dbReference type="SMART" id="SM00062"/>
    </source>
</evidence>
<dbReference type="InterPro" id="IPR001638">
    <property type="entry name" value="Solute-binding_3/MltF_N"/>
</dbReference>
<dbReference type="SUPFAM" id="SSF53850">
    <property type="entry name" value="Periplasmic binding protein-like II"/>
    <property type="match status" value="1"/>
</dbReference>
<feature type="compositionally biased region" description="Low complexity" evidence="5">
    <location>
        <begin position="282"/>
        <end position="301"/>
    </location>
</feature>
<evidence type="ECO:0000256" key="6">
    <source>
        <dbReference type="SAM" id="SignalP"/>
    </source>
</evidence>
<dbReference type="PROSITE" id="PS51257">
    <property type="entry name" value="PROKAR_LIPOPROTEIN"/>
    <property type="match status" value="1"/>
</dbReference>
<dbReference type="Proteomes" id="UP001499884">
    <property type="component" value="Unassembled WGS sequence"/>
</dbReference>
<name>A0ABP7FHI2_9ACTN</name>
<dbReference type="CDD" id="cd01004">
    <property type="entry name" value="PBP2_MidA_like"/>
    <property type="match status" value="1"/>
</dbReference>
<dbReference type="RefSeq" id="WP_345649492.1">
    <property type="nucleotide sequence ID" value="NZ_BAABEP010000030.1"/>
</dbReference>
<dbReference type="InterPro" id="IPR018313">
    <property type="entry name" value="SBP_3_CS"/>
</dbReference>
<evidence type="ECO:0000256" key="5">
    <source>
        <dbReference type="SAM" id="MobiDB-lite"/>
    </source>
</evidence>
<protein>
    <submittedName>
        <fullName evidence="8">ABC transporter substrate-binding protein</fullName>
    </submittedName>
</protein>
<keyword evidence="3 6" id="KW-0732">Signal</keyword>
<dbReference type="Gene3D" id="3.40.190.10">
    <property type="entry name" value="Periplasmic binding protein-like II"/>
    <property type="match status" value="2"/>
</dbReference>
<comment type="caution">
    <text evidence="8">The sequence shown here is derived from an EMBL/GenBank/DDBJ whole genome shotgun (WGS) entry which is preliminary data.</text>
</comment>
<feature type="signal peptide" evidence="6">
    <location>
        <begin position="1"/>
        <end position="32"/>
    </location>
</feature>
<reference evidence="9" key="1">
    <citation type="journal article" date="2019" name="Int. J. Syst. Evol. Microbiol.">
        <title>The Global Catalogue of Microorganisms (GCM) 10K type strain sequencing project: providing services to taxonomists for standard genome sequencing and annotation.</title>
        <authorList>
            <consortium name="The Broad Institute Genomics Platform"/>
            <consortium name="The Broad Institute Genome Sequencing Center for Infectious Disease"/>
            <person name="Wu L."/>
            <person name="Ma J."/>
        </authorList>
    </citation>
    <scope>NUCLEOTIDE SEQUENCE [LARGE SCALE GENOMIC DNA]</scope>
    <source>
        <strain evidence="9">JCM 30846</strain>
    </source>
</reference>